<name>A0A060PKT1_9BURK</name>
<dbReference type="HOGENOM" id="CLU_3096514_0_0_4"/>
<protein>
    <submittedName>
        <fullName evidence="1">Uncharacterized protein</fullName>
    </submittedName>
</protein>
<organism evidence="1 2">
    <name type="scientific">Caballeronia insecticola</name>
    <dbReference type="NCBI Taxonomy" id="758793"/>
    <lineage>
        <taxon>Bacteria</taxon>
        <taxon>Pseudomonadati</taxon>
        <taxon>Pseudomonadota</taxon>
        <taxon>Betaproteobacteria</taxon>
        <taxon>Burkholderiales</taxon>
        <taxon>Burkholderiaceae</taxon>
        <taxon>Caballeronia</taxon>
    </lineage>
</organism>
<geneLocation type="plasmid" evidence="1 2">
    <name>p2</name>
</geneLocation>
<accession>A0A060PKT1</accession>
<proteinExistence type="predicted"/>
<dbReference type="AlphaFoldDB" id="A0A060PKT1"/>
<evidence type="ECO:0000313" key="1">
    <source>
        <dbReference type="EMBL" id="BAO94176.1"/>
    </source>
</evidence>
<gene>
    <name evidence="1" type="ORF">BRPE64_ECDS02940</name>
</gene>
<reference evidence="1 2" key="2">
    <citation type="journal article" date="2018" name="Int. J. Syst. Evol. Microbiol.">
        <title>Burkholderia insecticola sp. nov., a gut symbiotic bacterium of the bean bug Riptortus pedestris.</title>
        <authorList>
            <person name="Takeshita K."/>
            <person name="Tamaki H."/>
            <person name="Ohbayashi T."/>
            <person name="Meng X.-Y."/>
            <person name="Sone T."/>
            <person name="Mitani Y."/>
            <person name="Peeters C."/>
            <person name="Kikuchi Y."/>
            <person name="Vandamme P."/>
        </authorList>
    </citation>
    <scope>NUCLEOTIDE SEQUENCE [LARGE SCALE GENOMIC DNA]</scope>
    <source>
        <strain evidence="1">RPE64</strain>
        <plasmid evidence="1 2">p2</plasmid>
    </source>
</reference>
<evidence type="ECO:0000313" key="2">
    <source>
        <dbReference type="Proteomes" id="UP000013966"/>
    </source>
</evidence>
<keyword evidence="2" id="KW-1185">Reference proteome</keyword>
<reference evidence="1 2" key="1">
    <citation type="journal article" date="2013" name="Genome Announc.">
        <title>Complete Genome Sequence of Burkholderia sp. Strain RPE64, Bacterial Symbiont of the Bean Bug Riptortus pedestris.</title>
        <authorList>
            <person name="Shibata T.F."/>
            <person name="Maeda T."/>
            <person name="Nikoh N."/>
            <person name="Yamaguchi K."/>
            <person name="Oshima K."/>
            <person name="Hattori M."/>
            <person name="Nishiyama T."/>
            <person name="Hasebe M."/>
            <person name="Fukatsu T."/>
            <person name="Kikuchi Y."/>
            <person name="Shigenobu S."/>
        </authorList>
    </citation>
    <scope>NUCLEOTIDE SEQUENCE [LARGE SCALE GENOMIC DNA]</scope>
    <source>
        <plasmid evidence="1 2">p2</plasmid>
    </source>
</reference>
<keyword evidence="1" id="KW-0614">Plasmid</keyword>
<dbReference type="Proteomes" id="UP000013966">
    <property type="component" value="Plasmid p2"/>
</dbReference>
<dbReference type="EMBL" id="AP013062">
    <property type="protein sequence ID" value="BAO94176.1"/>
    <property type="molecule type" value="Genomic_DNA"/>
</dbReference>
<dbReference type="KEGG" id="buo:BRPE64_ECDS02940"/>
<sequence>MVDINGSREPVDASDVLKPSLKLACRFESTLRGLTWIARTSYRHWFDRSSI</sequence>